<dbReference type="SMART" id="SM00020">
    <property type="entry name" value="Tryp_SPc"/>
    <property type="match status" value="1"/>
</dbReference>
<name>A0A8J1TYS5_OWEFU</name>
<dbReference type="OrthoDB" id="5918597at2759"/>
<dbReference type="PANTHER" id="PTHR24252">
    <property type="entry name" value="ACROSIN-RELATED"/>
    <property type="match status" value="1"/>
</dbReference>
<dbReference type="InterPro" id="IPR033116">
    <property type="entry name" value="TRYPSIN_SER"/>
</dbReference>
<dbReference type="PANTHER" id="PTHR24252:SF7">
    <property type="entry name" value="HYALIN"/>
    <property type="match status" value="1"/>
</dbReference>
<dbReference type="PROSITE" id="PS00135">
    <property type="entry name" value="TRYPSIN_SER"/>
    <property type="match status" value="1"/>
</dbReference>
<evidence type="ECO:0000313" key="1">
    <source>
        <dbReference type="EMBL" id="CAH1779644.1"/>
    </source>
</evidence>
<evidence type="ECO:0000313" key="2">
    <source>
        <dbReference type="Proteomes" id="UP000749559"/>
    </source>
</evidence>
<organism evidence="1 2">
    <name type="scientific">Owenia fusiformis</name>
    <name type="common">Polychaete worm</name>
    <dbReference type="NCBI Taxonomy" id="6347"/>
    <lineage>
        <taxon>Eukaryota</taxon>
        <taxon>Metazoa</taxon>
        <taxon>Spiralia</taxon>
        <taxon>Lophotrochozoa</taxon>
        <taxon>Annelida</taxon>
        <taxon>Polychaeta</taxon>
        <taxon>Sedentaria</taxon>
        <taxon>Canalipalpata</taxon>
        <taxon>Sabellida</taxon>
        <taxon>Oweniida</taxon>
        <taxon>Oweniidae</taxon>
        <taxon>Owenia</taxon>
    </lineage>
</organism>
<dbReference type="InterPro" id="IPR001254">
    <property type="entry name" value="Trypsin_dom"/>
</dbReference>
<keyword evidence="2" id="KW-1185">Reference proteome</keyword>
<protein>
    <submittedName>
        <fullName evidence="1">Uncharacterized protein</fullName>
    </submittedName>
</protein>
<dbReference type="PROSITE" id="PS50240">
    <property type="entry name" value="TRYPSIN_DOM"/>
    <property type="match status" value="1"/>
</dbReference>
<sequence>MLIFVFALYYFSAVGCFGQSLDEVCGISKYPDAGRVPVEGGRTRRIVGGVPARENEYPWVILMDWFDGNNWDQNCGAVLIDNRWALSARHCTYANDPASDYELYTKNHWRFPSNDGVAYTPEVIIRHPDYDENTYENDLVMFKFPQNLTFDDDLRPICLPPRNDSSSYVGQTVIIAGWGNEERNGPSPEQLLYTDMEVIDYDTCALMLMPDVVFPTTNICVLGNGKDAGDGDSGSVHFYKRPDGRFEGIGIQSWGHWPAGERPSVIVRISEYYDWIDEVRANN</sequence>
<proteinExistence type="predicted"/>
<gene>
    <name evidence="1" type="ORF">OFUS_LOCUS6435</name>
</gene>
<dbReference type="InterPro" id="IPR001314">
    <property type="entry name" value="Peptidase_S1A"/>
</dbReference>
<reference evidence="1" key="1">
    <citation type="submission" date="2022-03" db="EMBL/GenBank/DDBJ databases">
        <authorList>
            <person name="Martin C."/>
        </authorList>
    </citation>
    <scope>NUCLEOTIDE SEQUENCE</scope>
</reference>
<dbReference type="InterPro" id="IPR043504">
    <property type="entry name" value="Peptidase_S1_PA_chymotrypsin"/>
</dbReference>
<dbReference type="PRINTS" id="PR00722">
    <property type="entry name" value="CHYMOTRYPSIN"/>
</dbReference>
<dbReference type="EMBL" id="CAIIXF020000003">
    <property type="protein sequence ID" value="CAH1779644.1"/>
    <property type="molecule type" value="Genomic_DNA"/>
</dbReference>
<accession>A0A8J1TYS5</accession>
<dbReference type="GO" id="GO:0006508">
    <property type="term" value="P:proteolysis"/>
    <property type="evidence" value="ECO:0007669"/>
    <property type="project" value="InterPro"/>
</dbReference>
<dbReference type="GO" id="GO:0004252">
    <property type="term" value="F:serine-type endopeptidase activity"/>
    <property type="evidence" value="ECO:0007669"/>
    <property type="project" value="InterPro"/>
</dbReference>
<dbReference type="InterPro" id="IPR009003">
    <property type="entry name" value="Peptidase_S1_PA"/>
</dbReference>
<dbReference type="AlphaFoldDB" id="A0A8J1TYS5"/>
<dbReference type="Gene3D" id="2.40.10.10">
    <property type="entry name" value="Trypsin-like serine proteases"/>
    <property type="match status" value="1"/>
</dbReference>
<dbReference type="Pfam" id="PF00089">
    <property type="entry name" value="Trypsin"/>
    <property type="match status" value="1"/>
</dbReference>
<comment type="caution">
    <text evidence="1">The sequence shown here is derived from an EMBL/GenBank/DDBJ whole genome shotgun (WGS) entry which is preliminary data.</text>
</comment>
<dbReference type="Proteomes" id="UP000749559">
    <property type="component" value="Unassembled WGS sequence"/>
</dbReference>
<dbReference type="CDD" id="cd00190">
    <property type="entry name" value="Tryp_SPc"/>
    <property type="match status" value="1"/>
</dbReference>
<dbReference type="SUPFAM" id="SSF50494">
    <property type="entry name" value="Trypsin-like serine proteases"/>
    <property type="match status" value="1"/>
</dbReference>